<organism evidence="1 2">
    <name type="scientific">Aspergillus melleus</name>
    <dbReference type="NCBI Taxonomy" id="138277"/>
    <lineage>
        <taxon>Eukaryota</taxon>
        <taxon>Fungi</taxon>
        <taxon>Dikarya</taxon>
        <taxon>Ascomycota</taxon>
        <taxon>Pezizomycotina</taxon>
        <taxon>Eurotiomycetes</taxon>
        <taxon>Eurotiomycetidae</taxon>
        <taxon>Eurotiales</taxon>
        <taxon>Aspergillaceae</taxon>
        <taxon>Aspergillus</taxon>
        <taxon>Aspergillus subgen. Circumdati</taxon>
    </lineage>
</organism>
<sequence length="53" mass="6023">MTAKAEDYATQSLMETCNGDQSSVRHGPMCRLHGAEWEIQKTKARRTRRGNVD</sequence>
<proteinExistence type="predicted"/>
<accession>A0ACC3BFH9</accession>
<keyword evidence="2" id="KW-1185">Reference proteome</keyword>
<comment type="caution">
    <text evidence="1">The sequence shown here is derived from an EMBL/GenBank/DDBJ whole genome shotgun (WGS) entry which is preliminary data.</text>
</comment>
<dbReference type="EMBL" id="JAOPJF010000004">
    <property type="protein sequence ID" value="KAK1149384.1"/>
    <property type="molecule type" value="Genomic_DNA"/>
</dbReference>
<name>A0ACC3BFH9_9EURO</name>
<gene>
    <name evidence="1" type="ORF">N8T08_006607</name>
</gene>
<reference evidence="1 2" key="1">
    <citation type="journal article" date="2023" name="ACS Omega">
        <title>Identification of the Neoaspergillic Acid Biosynthesis Gene Cluster by Establishing an In Vitro CRISPR-Ribonucleoprotein Genetic System in Aspergillus melleus.</title>
        <authorList>
            <person name="Yuan B."/>
            <person name="Grau M.F."/>
            <person name="Murata R.M."/>
            <person name="Torok T."/>
            <person name="Venkateswaran K."/>
            <person name="Stajich J.E."/>
            <person name="Wang C.C.C."/>
        </authorList>
    </citation>
    <scope>NUCLEOTIDE SEQUENCE [LARGE SCALE GENOMIC DNA]</scope>
    <source>
        <strain evidence="1 2">IMV 1140</strain>
    </source>
</reference>
<dbReference type="Proteomes" id="UP001177260">
    <property type="component" value="Unassembled WGS sequence"/>
</dbReference>
<protein>
    <submittedName>
        <fullName evidence="1">Uncharacterized protein</fullName>
    </submittedName>
</protein>
<evidence type="ECO:0000313" key="2">
    <source>
        <dbReference type="Proteomes" id="UP001177260"/>
    </source>
</evidence>
<evidence type="ECO:0000313" key="1">
    <source>
        <dbReference type="EMBL" id="KAK1149384.1"/>
    </source>
</evidence>